<gene>
    <name evidence="1" type="ORF">ACCUM_3925</name>
</gene>
<evidence type="ECO:0000313" key="2">
    <source>
        <dbReference type="Proteomes" id="UP000306324"/>
    </source>
</evidence>
<reference evidence="1 2" key="1">
    <citation type="submission" date="2019-04" db="EMBL/GenBank/DDBJ databases">
        <title>A novel phosphate-accumulating bacterium identified in bioreactor for phosphate removal from wastewater.</title>
        <authorList>
            <person name="Kotlyarov R.Y."/>
            <person name="Beletsky A.V."/>
            <person name="Kallistova A.Y."/>
            <person name="Dorofeev A.G."/>
            <person name="Nikolaev Y.Y."/>
            <person name="Pimenov N.V."/>
            <person name="Ravin N.V."/>
            <person name="Mardanov A.V."/>
        </authorList>
    </citation>
    <scope>NUCLEOTIDE SEQUENCE [LARGE SCALE GENOMIC DNA]</scope>
    <source>
        <strain evidence="1 2">Bin19</strain>
    </source>
</reference>
<proteinExistence type="predicted"/>
<sequence>MPPGSYQIAAQIDGIWQSQHVQAGAPGNSAEVSFVAKAK</sequence>
<protein>
    <submittedName>
        <fullName evidence="1">Uncharacterized protein</fullName>
    </submittedName>
</protein>
<name>A0A5S4F7Q0_9PROT</name>
<comment type="caution">
    <text evidence="1">The sequence shown here is derived from an EMBL/GenBank/DDBJ whole genome shotgun (WGS) entry which is preliminary data.</text>
</comment>
<dbReference type="EMBL" id="SWAD01000040">
    <property type="protein sequence ID" value="TMQ76793.1"/>
    <property type="molecule type" value="Genomic_DNA"/>
</dbReference>
<organism evidence="1 2">
    <name type="scientific">Candidatus Accumulibacter phosphatis</name>
    <dbReference type="NCBI Taxonomy" id="327160"/>
    <lineage>
        <taxon>Bacteria</taxon>
        <taxon>Pseudomonadati</taxon>
        <taxon>Pseudomonadota</taxon>
        <taxon>Betaproteobacteria</taxon>
        <taxon>Candidatus Accumulibacter</taxon>
    </lineage>
</organism>
<keyword evidence="2" id="KW-1185">Reference proteome</keyword>
<evidence type="ECO:0000313" key="1">
    <source>
        <dbReference type="EMBL" id="TMQ76793.1"/>
    </source>
</evidence>
<dbReference type="Proteomes" id="UP000306324">
    <property type="component" value="Unassembled WGS sequence"/>
</dbReference>
<dbReference type="AlphaFoldDB" id="A0A5S4F7Q0"/>
<accession>A0A5S4F7Q0</accession>